<feature type="transmembrane region" description="Helical" evidence="1">
    <location>
        <begin position="79"/>
        <end position="99"/>
    </location>
</feature>
<dbReference type="PATRIC" id="fig|1305731.5.peg.166"/>
<name>A0A0P8B5F9_9GAMM</name>
<dbReference type="Pfam" id="PF04246">
    <property type="entry name" value="RseC_MucC"/>
    <property type="match status" value="1"/>
</dbReference>
<gene>
    <name evidence="2" type="primary">rseC</name>
    <name evidence="2" type="ORF">HLUCCX14_09110</name>
</gene>
<comment type="caution">
    <text evidence="2">The sequence shown here is derived from an EMBL/GenBank/DDBJ whole genome shotgun (WGS) entry which is preliminary data.</text>
</comment>
<dbReference type="AlphaFoldDB" id="A0A0P8B5F9"/>
<dbReference type="Proteomes" id="UP000050416">
    <property type="component" value="Unassembled WGS sequence"/>
</dbReference>
<dbReference type="PIRSF" id="PIRSF004923">
    <property type="entry name" value="RseC"/>
    <property type="match status" value="1"/>
</dbReference>
<dbReference type="OrthoDB" id="9795854at2"/>
<dbReference type="InterPro" id="IPR007359">
    <property type="entry name" value="SigmaE_reg_RseC_MucC"/>
</dbReference>
<organism evidence="2 3">
    <name type="scientific">Marinobacter excellens HL-55</name>
    <dbReference type="NCBI Taxonomy" id="1305731"/>
    <lineage>
        <taxon>Bacteria</taxon>
        <taxon>Pseudomonadati</taxon>
        <taxon>Pseudomonadota</taxon>
        <taxon>Gammaproteobacteria</taxon>
        <taxon>Pseudomonadales</taxon>
        <taxon>Marinobacteraceae</taxon>
        <taxon>Marinobacter</taxon>
    </lineage>
</organism>
<dbReference type="EMBL" id="LJZQ01000011">
    <property type="protein sequence ID" value="KPQ28849.1"/>
    <property type="molecule type" value="Genomic_DNA"/>
</dbReference>
<evidence type="ECO:0000313" key="3">
    <source>
        <dbReference type="Proteomes" id="UP000050416"/>
    </source>
</evidence>
<keyword evidence="1" id="KW-0472">Membrane</keyword>
<sequence length="149" mass="15721">MITETGKVVGLSDGNAWVQTIRVSACESCSARSGCGQRALAKVSGGRANQVLLANTVGAKVGDEVVIGIDEQSLLHASLAVYGAPLLLMLLASIAGHRWFGGSDAAAISGALIGLGSGFWWVRHWQSRRGERYQPRMLRVNSIQSVACL</sequence>
<evidence type="ECO:0000313" key="2">
    <source>
        <dbReference type="EMBL" id="KPQ28849.1"/>
    </source>
</evidence>
<keyword evidence="1" id="KW-1133">Transmembrane helix</keyword>
<dbReference type="STRING" id="1305731.GCA_000934705_02058"/>
<feature type="transmembrane region" description="Helical" evidence="1">
    <location>
        <begin position="105"/>
        <end position="122"/>
    </location>
</feature>
<proteinExistence type="predicted"/>
<dbReference type="InterPro" id="IPR026268">
    <property type="entry name" value="RseC"/>
</dbReference>
<accession>A0A0P8B5F9</accession>
<dbReference type="PANTHER" id="PTHR35867:SF1">
    <property type="entry name" value="PROTEIN RSEC"/>
    <property type="match status" value="1"/>
</dbReference>
<protein>
    <submittedName>
        <fullName evidence="2">Sigma-E factor negative regulatory protein RseC</fullName>
    </submittedName>
</protein>
<evidence type="ECO:0000256" key="1">
    <source>
        <dbReference type="SAM" id="Phobius"/>
    </source>
</evidence>
<reference evidence="2 3" key="1">
    <citation type="submission" date="2015-09" db="EMBL/GenBank/DDBJ databases">
        <title>Identification and resolution of microdiversity through metagenomic sequencing of parallel consortia.</title>
        <authorList>
            <person name="Nelson W.C."/>
            <person name="Romine M.F."/>
            <person name="Lindemann S.R."/>
        </authorList>
    </citation>
    <scope>NUCLEOTIDE SEQUENCE [LARGE SCALE GENOMIC DNA]</scope>
    <source>
        <strain evidence="2">HL-55</strain>
    </source>
</reference>
<dbReference type="PANTHER" id="PTHR35867">
    <property type="entry name" value="PROTEIN RSEC"/>
    <property type="match status" value="1"/>
</dbReference>
<keyword evidence="1" id="KW-0812">Transmembrane</keyword>